<reference evidence="2 3" key="1">
    <citation type="submission" date="2024-06" db="EMBL/GenBank/DDBJ databases">
        <title>The draft genome of Grus japonensis, version 3.</title>
        <authorList>
            <person name="Nabeshima K."/>
            <person name="Suzuki S."/>
            <person name="Onuma M."/>
        </authorList>
    </citation>
    <scope>NUCLEOTIDE SEQUENCE [LARGE SCALE GENOMIC DNA]</scope>
    <source>
        <strain evidence="2 3">451A</strain>
    </source>
</reference>
<dbReference type="Proteomes" id="UP001623348">
    <property type="component" value="Unassembled WGS sequence"/>
</dbReference>
<feature type="region of interest" description="Disordered" evidence="1">
    <location>
        <begin position="1"/>
        <end position="48"/>
    </location>
</feature>
<keyword evidence="3" id="KW-1185">Reference proteome</keyword>
<proteinExistence type="predicted"/>
<protein>
    <submittedName>
        <fullName evidence="2">Uncharacterized protein</fullName>
    </submittedName>
</protein>
<name>A0ABC9WVS5_GRUJA</name>
<dbReference type="EMBL" id="BAAFJT010000004">
    <property type="protein sequence ID" value="GAB0189488.1"/>
    <property type="molecule type" value="Genomic_DNA"/>
</dbReference>
<sequence length="76" mass="8045">MRSKLPVSISAGVASGAKKVKKIQPDSEFDKSGAKAGRTAESYSSPVHRGTAPPYVQKVLLLHIVPLNLNTTSCQP</sequence>
<evidence type="ECO:0000313" key="2">
    <source>
        <dbReference type="EMBL" id="GAB0189488.1"/>
    </source>
</evidence>
<evidence type="ECO:0000313" key="3">
    <source>
        <dbReference type="Proteomes" id="UP001623348"/>
    </source>
</evidence>
<gene>
    <name evidence="2" type="ORF">GRJ2_001414100</name>
</gene>
<organism evidence="2 3">
    <name type="scientific">Grus japonensis</name>
    <name type="common">Japanese crane</name>
    <name type="synonym">Red-crowned crane</name>
    <dbReference type="NCBI Taxonomy" id="30415"/>
    <lineage>
        <taxon>Eukaryota</taxon>
        <taxon>Metazoa</taxon>
        <taxon>Chordata</taxon>
        <taxon>Craniata</taxon>
        <taxon>Vertebrata</taxon>
        <taxon>Euteleostomi</taxon>
        <taxon>Archelosauria</taxon>
        <taxon>Archosauria</taxon>
        <taxon>Dinosauria</taxon>
        <taxon>Saurischia</taxon>
        <taxon>Theropoda</taxon>
        <taxon>Coelurosauria</taxon>
        <taxon>Aves</taxon>
        <taxon>Neognathae</taxon>
        <taxon>Neoaves</taxon>
        <taxon>Gruiformes</taxon>
        <taxon>Gruidae</taxon>
        <taxon>Grus</taxon>
    </lineage>
</organism>
<comment type="caution">
    <text evidence="2">The sequence shown here is derived from an EMBL/GenBank/DDBJ whole genome shotgun (WGS) entry which is preliminary data.</text>
</comment>
<feature type="compositionally biased region" description="Basic and acidic residues" evidence="1">
    <location>
        <begin position="23"/>
        <end position="33"/>
    </location>
</feature>
<dbReference type="AlphaFoldDB" id="A0ABC9WVS5"/>
<accession>A0ABC9WVS5</accession>
<evidence type="ECO:0000256" key="1">
    <source>
        <dbReference type="SAM" id="MobiDB-lite"/>
    </source>
</evidence>